<dbReference type="EMBL" id="RAZM01000001">
    <property type="protein sequence ID" value="RLT81918.1"/>
    <property type="molecule type" value="Genomic_DNA"/>
</dbReference>
<dbReference type="RefSeq" id="WP_121765080.1">
    <property type="nucleotide sequence ID" value="NZ_RAZM01000001.1"/>
</dbReference>
<name>A0A3L8ADF6_9BACE</name>
<dbReference type="Proteomes" id="UP000267159">
    <property type="component" value="Unassembled WGS sequence"/>
</dbReference>
<evidence type="ECO:0000313" key="2">
    <source>
        <dbReference type="Proteomes" id="UP000267159"/>
    </source>
</evidence>
<gene>
    <name evidence="1" type="ORF">D7Y07_00695</name>
</gene>
<dbReference type="AlphaFoldDB" id="A0A3L8ADF6"/>
<evidence type="ECO:0000313" key="1">
    <source>
        <dbReference type="EMBL" id="RLT81918.1"/>
    </source>
</evidence>
<reference evidence="1 2" key="1">
    <citation type="submission" date="2018-09" db="EMBL/GenBank/DDBJ databases">
        <title>Murine metabolic-syndrome-specific gut microbial biobank.</title>
        <authorList>
            <person name="Liu C."/>
        </authorList>
    </citation>
    <scope>NUCLEOTIDE SEQUENCE [LARGE SCALE GENOMIC DNA]</scope>
    <source>
        <strain evidence="1 2">0.1X-D8-26</strain>
    </source>
</reference>
<sequence>MDLEQVIKQSQGERYVYPDIFPDNCGLDIVLPNDKLHAVRSWGYRKNNPRRRATLEVSTFRGISFNAIHYYGKIKIQGVNMEVDGEPGHSRMVFDDNIPLAHYTYELELKRPLSKEEISEDPERWGDYYNEGDLTSCFNTIEEIIALAKEVFRLRFIGDWEFYVESPYSRYDGKLDINNQLDMNKNKKNQSDLIKKAKYNQYLANLRLCGIGKRNKLTLSYSEFVKKML</sequence>
<proteinExistence type="predicted"/>
<organism evidence="1 2">
    <name type="scientific">Bacteroides acidifaciens</name>
    <dbReference type="NCBI Taxonomy" id="85831"/>
    <lineage>
        <taxon>Bacteria</taxon>
        <taxon>Pseudomonadati</taxon>
        <taxon>Bacteroidota</taxon>
        <taxon>Bacteroidia</taxon>
        <taxon>Bacteroidales</taxon>
        <taxon>Bacteroidaceae</taxon>
        <taxon>Bacteroides</taxon>
    </lineage>
</organism>
<comment type="caution">
    <text evidence="1">The sequence shown here is derived from an EMBL/GenBank/DDBJ whole genome shotgun (WGS) entry which is preliminary data.</text>
</comment>
<protein>
    <submittedName>
        <fullName evidence="1">Uncharacterized protein</fullName>
    </submittedName>
</protein>
<accession>A0A3L8ADF6</accession>